<protein>
    <recommendedName>
        <fullName evidence="6">PHD-type domain-containing protein</fullName>
    </recommendedName>
</protein>
<feature type="domain" description="PHD-type" evidence="6">
    <location>
        <begin position="23"/>
        <end position="81"/>
    </location>
</feature>
<evidence type="ECO:0000256" key="3">
    <source>
        <dbReference type="ARBA" id="ARBA00022833"/>
    </source>
</evidence>
<dbReference type="InterPro" id="IPR013083">
    <property type="entry name" value="Znf_RING/FYVE/PHD"/>
</dbReference>
<reference evidence="7" key="1">
    <citation type="journal article" date="2019" name="bioRxiv">
        <title>The Genome of the Zebra Mussel, Dreissena polymorpha: A Resource for Invasive Species Research.</title>
        <authorList>
            <person name="McCartney M.A."/>
            <person name="Auch B."/>
            <person name="Kono T."/>
            <person name="Mallez S."/>
            <person name="Zhang Y."/>
            <person name="Obille A."/>
            <person name="Becker A."/>
            <person name="Abrahante J.E."/>
            <person name="Garbe J."/>
            <person name="Badalamenti J.P."/>
            <person name="Herman A."/>
            <person name="Mangelson H."/>
            <person name="Liachko I."/>
            <person name="Sullivan S."/>
            <person name="Sone E.D."/>
            <person name="Koren S."/>
            <person name="Silverstein K.A.T."/>
            <person name="Beckman K.B."/>
            <person name="Gohl D.M."/>
        </authorList>
    </citation>
    <scope>NUCLEOTIDE SEQUENCE</scope>
    <source>
        <strain evidence="7">Duluth1</strain>
        <tissue evidence="7">Whole animal</tissue>
    </source>
</reference>
<keyword evidence="8" id="KW-1185">Reference proteome</keyword>
<proteinExistence type="predicted"/>
<gene>
    <name evidence="7" type="ORF">DPMN_068155</name>
</gene>
<dbReference type="PROSITE" id="PS50016">
    <property type="entry name" value="ZF_PHD_2"/>
    <property type="match status" value="1"/>
</dbReference>
<dbReference type="Gene3D" id="3.30.40.10">
    <property type="entry name" value="Zinc/RING finger domain, C3HC4 (zinc finger)"/>
    <property type="match status" value="1"/>
</dbReference>
<dbReference type="AlphaFoldDB" id="A0A9D3YYN0"/>
<dbReference type="InterPro" id="IPR019786">
    <property type="entry name" value="Zinc_finger_PHD-type_CS"/>
</dbReference>
<evidence type="ECO:0000256" key="5">
    <source>
        <dbReference type="SAM" id="Coils"/>
    </source>
</evidence>
<dbReference type="PANTHER" id="PTHR37445:SF3">
    <property type="entry name" value="ZINC FINGER PHD-TYPE DOMAIN-CONTAINING PROTEIN"/>
    <property type="match status" value="1"/>
</dbReference>
<organism evidence="7 8">
    <name type="scientific">Dreissena polymorpha</name>
    <name type="common">Zebra mussel</name>
    <name type="synonym">Mytilus polymorpha</name>
    <dbReference type="NCBI Taxonomy" id="45954"/>
    <lineage>
        <taxon>Eukaryota</taxon>
        <taxon>Metazoa</taxon>
        <taxon>Spiralia</taxon>
        <taxon>Lophotrochozoa</taxon>
        <taxon>Mollusca</taxon>
        <taxon>Bivalvia</taxon>
        <taxon>Autobranchia</taxon>
        <taxon>Heteroconchia</taxon>
        <taxon>Euheterodonta</taxon>
        <taxon>Imparidentia</taxon>
        <taxon>Neoheterodontei</taxon>
        <taxon>Myida</taxon>
        <taxon>Dreissenoidea</taxon>
        <taxon>Dreissenidae</taxon>
        <taxon>Dreissena</taxon>
    </lineage>
</organism>
<name>A0A9D3YYN0_DREPO</name>
<dbReference type="PROSITE" id="PS01359">
    <property type="entry name" value="ZF_PHD_1"/>
    <property type="match status" value="1"/>
</dbReference>
<keyword evidence="1" id="KW-0479">Metal-binding</keyword>
<dbReference type="GO" id="GO:0008270">
    <property type="term" value="F:zinc ion binding"/>
    <property type="evidence" value="ECO:0007669"/>
    <property type="project" value="UniProtKB-KW"/>
</dbReference>
<feature type="coiled-coil region" evidence="5">
    <location>
        <begin position="89"/>
        <end position="123"/>
    </location>
</feature>
<sequence>MAAKNNCKKARREKQRQNMSDSEEMCEDCNKEVSPDDKALVCSLCDNRFHIKCQRVSVADYDFLIKSDDGIQWFCKSCKGASQKVYKMLNLVHKRQDQLESEIKNLSKNVQDCNGNITDLKANLHSVVSGTVKDILDERHEESVRENNLIFVNLIDNGNTSNDKDTLKSILENILGLTDASGQVKITSITRLGKFANTSEKVRPLR</sequence>
<comment type="caution">
    <text evidence="7">The sequence shown here is derived from an EMBL/GenBank/DDBJ whole genome shotgun (WGS) entry which is preliminary data.</text>
</comment>
<keyword evidence="5" id="KW-0175">Coiled coil</keyword>
<dbReference type="SMART" id="SM00249">
    <property type="entry name" value="PHD"/>
    <property type="match status" value="1"/>
</dbReference>
<dbReference type="PANTHER" id="PTHR37445">
    <property type="entry name" value="PROTEIN CBG24663"/>
    <property type="match status" value="1"/>
</dbReference>
<evidence type="ECO:0000259" key="6">
    <source>
        <dbReference type="PROSITE" id="PS50016"/>
    </source>
</evidence>
<dbReference type="SUPFAM" id="SSF57903">
    <property type="entry name" value="FYVE/PHD zinc finger"/>
    <property type="match status" value="1"/>
</dbReference>
<dbReference type="InterPro" id="IPR001965">
    <property type="entry name" value="Znf_PHD"/>
</dbReference>
<dbReference type="InterPro" id="IPR011011">
    <property type="entry name" value="Znf_FYVE_PHD"/>
</dbReference>
<evidence type="ECO:0000256" key="2">
    <source>
        <dbReference type="ARBA" id="ARBA00022771"/>
    </source>
</evidence>
<evidence type="ECO:0000313" key="7">
    <source>
        <dbReference type="EMBL" id="KAH3708697.1"/>
    </source>
</evidence>
<dbReference type="EMBL" id="JAIWYP010000014">
    <property type="protein sequence ID" value="KAH3708697.1"/>
    <property type="molecule type" value="Genomic_DNA"/>
</dbReference>
<evidence type="ECO:0000256" key="4">
    <source>
        <dbReference type="PROSITE-ProRule" id="PRU00146"/>
    </source>
</evidence>
<evidence type="ECO:0000313" key="8">
    <source>
        <dbReference type="Proteomes" id="UP000828390"/>
    </source>
</evidence>
<keyword evidence="3" id="KW-0862">Zinc</keyword>
<dbReference type="InterPro" id="IPR019787">
    <property type="entry name" value="Znf_PHD-finger"/>
</dbReference>
<accession>A0A9D3YYN0</accession>
<evidence type="ECO:0000256" key="1">
    <source>
        <dbReference type="ARBA" id="ARBA00022723"/>
    </source>
</evidence>
<dbReference type="Proteomes" id="UP000828390">
    <property type="component" value="Unassembled WGS sequence"/>
</dbReference>
<keyword evidence="2 4" id="KW-0863">Zinc-finger</keyword>
<dbReference type="Pfam" id="PF00628">
    <property type="entry name" value="PHD"/>
    <property type="match status" value="1"/>
</dbReference>
<reference evidence="7" key="2">
    <citation type="submission" date="2020-11" db="EMBL/GenBank/DDBJ databases">
        <authorList>
            <person name="McCartney M.A."/>
            <person name="Auch B."/>
            <person name="Kono T."/>
            <person name="Mallez S."/>
            <person name="Becker A."/>
            <person name="Gohl D.M."/>
            <person name="Silverstein K.A.T."/>
            <person name="Koren S."/>
            <person name="Bechman K.B."/>
            <person name="Herman A."/>
            <person name="Abrahante J.E."/>
            <person name="Garbe J."/>
        </authorList>
    </citation>
    <scope>NUCLEOTIDE SEQUENCE</scope>
    <source>
        <strain evidence="7">Duluth1</strain>
        <tissue evidence="7">Whole animal</tissue>
    </source>
</reference>